<evidence type="ECO:0000256" key="10">
    <source>
        <dbReference type="SAM" id="MobiDB-lite"/>
    </source>
</evidence>
<dbReference type="PROSITE" id="PS50114">
    <property type="entry name" value="GATA_ZN_FINGER_2"/>
    <property type="match status" value="2"/>
</dbReference>
<keyword evidence="8" id="KW-0539">Nucleus</keyword>
<dbReference type="InterPro" id="IPR013088">
    <property type="entry name" value="Znf_NHR/GATA"/>
</dbReference>
<dbReference type="FunFam" id="3.30.50.10:FF:000032">
    <property type="entry name" value="Transcription factor GATA-3"/>
    <property type="match status" value="1"/>
</dbReference>
<feature type="region of interest" description="Disordered" evidence="10">
    <location>
        <begin position="376"/>
        <end position="422"/>
    </location>
</feature>
<feature type="region of interest" description="Disordered" evidence="10">
    <location>
        <begin position="64"/>
        <end position="140"/>
    </location>
</feature>
<keyword evidence="7" id="KW-0804">Transcription</keyword>
<evidence type="ECO:0000256" key="3">
    <source>
        <dbReference type="ARBA" id="ARBA00022771"/>
    </source>
</evidence>
<accession>E4YHC9</accession>
<gene>
    <name evidence="12" type="ORF">GSOID_T00024941001</name>
</gene>
<feature type="domain" description="GATA-type" evidence="11">
    <location>
        <begin position="328"/>
        <end position="381"/>
    </location>
</feature>
<feature type="compositionally biased region" description="Low complexity" evidence="10">
    <location>
        <begin position="395"/>
        <end position="407"/>
    </location>
</feature>
<dbReference type="PANTHER" id="PTHR10071:SF281">
    <property type="entry name" value="BOX A-BINDING FACTOR-RELATED"/>
    <property type="match status" value="1"/>
</dbReference>
<dbReference type="InterPro" id="IPR000679">
    <property type="entry name" value="Znf_GATA"/>
</dbReference>
<evidence type="ECO:0000256" key="7">
    <source>
        <dbReference type="ARBA" id="ARBA00023163"/>
    </source>
</evidence>
<dbReference type="SMART" id="SM00401">
    <property type="entry name" value="ZnF_GATA"/>
    <property type="match status" value="2"/>
</dbReference>
<dbReference type="Proteomes" id="UP000011014">
    <property type="component" value="Unassembled WGS sequence"/>
</dbReference>
<dbReference type="GO" id="GO:0045165">
    <property type="term" value="P:cell fate commitment"/>
    <property type="evidence" value="ECO:0007669"/>
    <property type="project" value="TreeGrafter"/>
</dbReference>
<feature type="compositionally biased region" description="Basic residues" evidence="10">
    <location>
        <begin position="381"/>
        <end position="393"/>
    </location>
</feature>
<dbReference type="GO" id="GO:0000981">
    <property type="term" value="F:DNA-binding transcription factor activity, RNA polymerase II-specific"/>
    <property type="evidence" value="ECO:0007669"/>
    <property type="project" value="TreeGrafter"/>
</dbReference>
<feature type="domain" description="GATA-type" evidence="11">
    <location>
        <begin position="274"/>
        <end position="328"/>
    </location>
</feature>
<dbReference type="EMBL" id="FN654557">
    <property type="protein sequence ID" value="CBY34903.1"/>
    <property type="molecule type" value="Genomic_DNA"/>
</dbReference>
<evidence type="ECO:0000256" key="4">
    <source>
        <dbReference type="ARBA" id="ARBA00022833"/>
    </source>
</evidence>
<keyword evidence="2" id="KW-0479">Metal-binding</keyword>
<evidence type="ECO:0000256" key="2">
    <source>
        <dbReference type="ARBA" id="ARBA00022723"/>
    </source>
</evidence>
<evidence type="ECO:0000256" key="6">
    <source>
        <dbReference type="ARBA" id="ARBA00023125"/>
    </source>
</evidence>
<dbReference type="PROSITE" id="PS00344">
    <property type="entry name" value="GATA_ZN_FINGER_1"/>
    <property type="match status" value="2"/>
</dbReference>
<dbReference type="GO" id="GO:0000122">
    <property type="term" value="P:negative regulation of transcription by RNA polymerase II"/>
    <property type="evidence" value="ECO:0007669"/>
    <property type="project" value="TreeGrafter"/>
</dbReference>
<evidence type="ECO:0000256" key="1">
    <source>
        <dbReference type="ARBA" id="ARBA00004123"/>
    </source>
</evidence>
<dbReference type="GO" id="GO:0045944">
    <property type="term" value="P:positive regulation of transcription by RNA polymerase II"/>
    <property type="evidence" value="ECO:0007669"/>
    <property type="project" value="TreeGrafter"/>
</dbReference>
<dbReference type="Gene3D" id="3.30.50.10">
    <property type="entry name" value="Erythroid Transcription Factor GATA-1, subunit A"/>
    <property type="match status" value="2"/>
</dbReference>
<dbReference type="SUPFAM" id="SSF57716">
    <property type="entry name" value="Glucocorticoid receptor-like (DNA-binding domain)"/>
    <property type="match status" value="2"/>
</dbReference>
<dbReference type="Pfam" id="PF00320">
    <property type="entry name" value="GATA"/>
    <property type="match status" value="2"/>
</dbReference>
<evidence type="ECO:0000259" key="11">
    <source>
        <dbReference type="PROSITE" id="PS50114"/>
    </source>
</evidence>
<keyword evidence="5" id="KW-0805">Transcription regulation</keyword>
<name>E4YHC9_OIKDI</name>
<sequence length="459" mass="50547">MEENQTASSSSVAEQVKTEVSSSADSIYPQTPIVMLQPVENSQFPMWSQAWTKIEQVESAGPAPSTLLNVGHHDSGISMGSPISSAQSLDRNHSSSTHLPDLEPASPQEGPYHLATSSPNPPDAQHLPGAPSDSATSVKTENISEIWNPQHSNPPQTIAFEPPHFTFPLSHYSNFTDHSQMTQVARFEPNFNFHIHHAGVAESAIAPSSSTESRPSMSQIQLHPVPPLHAVQSIDHQSLTTQNINNAINFQHYPCSVQMDAQVSQPAKRRKTSEHPKRQCVNCAAVSTPLWRRDSNGNYLCNACGLYHKVNGCNRPLIKPKKRVTQSKRTGAKCTNCNTTQTTLWRRTTTGDAVCNACGLYQKLHGVNRPITMKKDGIQTRNRRLNTSRKRQRTASEISTETAESSSLPQDSEAVPSTSAQLSSMQEPITAYQMMNPAMALLGPHFSHSQFWIENYLNS</sequence>
<reference evidence="12" key="1">
    <citation type="journal article" date="2010" name="Science">
        <title>Plasticity of animal genome architecture unmasked by rapid evolution of a pelagic tunicate.</title>
        <authorList>
            <person name="Denoeud F."/>
            <person name="Henriet S."/>
            <person name="Mungpakdee S."/>
            <person name="Aury J.M."/>
            <person name="Da Silva C."/>
            <person name="Brinkmann H."/>
            <person name="Mikhaleva J."/>
            <person name="Olsen L.C."/>
            <person name="Jubin C."/>
            <person name="Canestro C."/>
            <person name="Bouquet J.M."/>
            <person name="Danks G."/>
            <person name="Poulain J."/>
            <person name="Campsteijn C."/>
            <person name="Adamski M."/>
            <person name="Cross I."/>
            <person name="Yadetie F."/>
            <person name="Muffato M."/>
            <person name="Louis A."/>
            <person name="Butcher S."/>
            <person name="Tsagkogeorga G."/>
            <person name="Konrad A."/>
            <person name="Singh S."/>
            <person name="Jensen M.F."/>
            <person name="Cong E.H."/>
            <person name="Eikeseth-Otteraa H."/>
            <person name="Noel B."/>
            <person name="Anthouard V."/>
            <person name="Porcel B.M."/>
            <person name="Kachouri-Lafond R."/>
            <person name="Nishino A."/>
            <person name="Ugolini M."/>
            <person name="Chourrout P."/>
            <person name="Nishida H."/>
            <person name="Aasland R."/>
            <person name="Huzurbazar S."/>
            <person name="Westhof E."/>
            <person name="Delsuc F."/>
            <person name="Lehrach H."/>
            <person name="Reinhardt R."/>
            <person name="Weissenbach J."/>
            <person name="Roy S.W."/>
            <person name="Artiguenave F."/>
            <person name="Postlethwait J.H."/>
            <person name="Manak J.R."/>
            <person name="Thompson E.M."/>
            <person name="Jaillon O."/>
            <person name="Du Pasquier L."/>
            <person name="Boudinot P."/>
            <person name="Liberles D.A."/>
            <person name="Volff J.N."/>
            <person name="Philippe H."/>
            <person name="Lenhard B."/>
            <person name="Roest Crollius H."/>
            <person name="Wincker P."/>
            <person name="Chourrout D."/>
        </authorList>
    </citation>
    <scope>NUCLEOTIDE SEQUENCE [LARGE SCALE GENOMIC DNA]</scope>
</reference>
<dbReference type="InterPro" id="IPR039355">
    <property type="entry name" value="Transcription_factor_GATA"/>
</dbReference>
<dbReference type="GO" id="GO:0000978">
    <property type="term" value="F:RNA polymerase II cis-regulatory region sequence-specific DNA binding"/>
    <property type="evidence" value="ECO:0007669"/>
    <property type="project" value="TreeGrafter"/>
</dbReference>
<comment type="subcellular location">
    <subcellularLocation>
        <location evidence="1">Nucleus</location>
    </subcellularLocation>
</comment>
<evidence type="ECO:0000256" key="8">
    <source>
        <dbReference type="ARBA" id="ARBA00023242"/>
    </source>
</evidence>
<keyword evidence="4" id="KW-0862">Zinc</keyword>
<evidence type="ECO:0000256" key="5">
    <source>
        <dbReference type="ARBA" id="ARBA00023015"/>
    </source>
</evidence>
<evidence type="ECO:0000313" key="12">
    <source>
        <dbReference type="EMBL" id="CBY34903.1"/>
    </source>
</evidence>
<feature type="compositionally biased region" description="Polar residues" evidence="10">
    <location>
        <begin position="81"/>
        <end position="98"/>
    </location>
</feature>
<evidence type="ECO:0000256" key="9">
    <source>
        <dbReference type="PROSITE-ProRule" id="PRU00094"/>
    </source>
</evidence>
<dbReference type="AlphaFoldDB" id="E4YHC9"/>
<dbReference type="PRINTS" id="PR00619">
    <property type="entry name" value="GATAZNFINGER"/>
</dbReference>
<organism evidence="12">
    <name type="scientific">Oikopleura dioica</name>
    <name type="common">Tunicate</name>
    <dbReference type="NCBI Taxonomy" id="34765"/>
    <lineage>
        <taxon>Eukaryota</taxon>
        <taxon>Metazoa</taxon>
        <taxon>Chordata</taxon>
        <taxon>Tunicata</taxon>
        <taxon>Appendicularia</taxon>
        <taxon>Copelata</taxon>
        <taxon>Oikopleuridae</taxon>
        <taxon>Oikopleura</taxon>
    </lineage>
</organism>
<proteinExistence type="predicted"/>
<dbReference type="GO" id="GO:0008270">
    <property type="term" value="F:zinc ion binding"/>
    <property type="evidence" value="ECO:0007669"/>
    <property type="project" value="UniProtKB-KW"/>
</dbReference>
<dbReference type="PANTHER" id="PTHR10071">
    <property type="entry name" value="TRANSCRIPTION FACTOR GATA FAMILY MEMBER"/>
    <property type="match status" value="1"/>
</dbReference>
<protein>
    <recommendedName>
        <fullName evidence="11">GATA-type domain-containing protein</fullName>
    </recommendedName>
</protein>
<dbReference type="CDD" id="cd00202">
    <property type="entry name" value="ZnF_GATA"/>
    <property type="match status" value="2"/>
</dbReference>
<keyword evidence="3 9" id="KW-0863">Zinc-finger</keyword>
<keyword evidence="6" id="KW-0238">DNA-binding</keyword>
<dbReference type="GO" id="GO:0005634">
    <property type="term" value="C:nucleus"/>
    <property type="evidence" value="ECO:0007669"/>
    <property type="project" value="UniProtKB-SubCell"/>
</dbReference>
<feature type="region of interest" description="Disordered" evidence="10">
    <location>
        <begin position="1"/>
        <end position="29"/>
    </location>
</feature>